<name>X1NYR6_9ZZZZ</name>
<sequence length="50" mass="5885">FVYTIASKDGNFMDYYEGGGDDDGEDGLDFEPLEWGEEKLKKIKLYLYFY</sequence>
<reference evidence="1" key="1">
    <citation type="journal article" date="2014" name="Front. Microbiol.">
        <title>High frequency of phylogenetically diverse reductive dehalogenase-homologous genes in deep subseafloor sedimentary metagenomes.</title>
        <authorList>
            <person name="Kawai M."/>
            <person name="Futagami T."/>
            <person name="Toyoda A."/>
            <person name="Takaki Y."/>
            <person name="Nishi S."/>
            <person name="Hori S."/>
            <person name="Arai W."/>
            <person name="Tsubouchi T."/>
            <person name="Morono Y."/>
            <person name="Uchiyama I."/>
            <person name="Ito T."/>
            <person name="Fujiyama A."/>
            <person name="Inagaki F."/>
            <person name="Takami H."/>
        </authorList>
    </citation>
    <scope>NUCLEOTIDE SEQUENCE</scope>
    <source>
        <strain evidence="1">Expedition CK06-06</strain>
    </source>
</reference>
<accession>X1NYR6</accession>
<organism evidence="1">
    <name type="scientific">marine sediment metagenome</name>
    <dbReference type="NCBI Taxonomy" id="412755"/>
    <lineage>
        <taxon>unclassified sequences</taxon>
        <taxon>metagenomes</taxon>
        <taxon>ecological metagenomes</taxon>
    </lineage>
</organism>
<evidence type="ECO:0000313" key="1">
    <source>
        <dbReference type="EMBL" id="GAI49192.1"/>
    </source>
</evidence>
<feature type="non-terminal residue" evidence="1">
    <location>
        <position position="1"/>
    </location>
</feature>
<dbReference type="EMBL" id="BARV01038608">
    <property type="protein sequence ID" value="GAI49192.1"/>
    <property type="molecule type" value="Genomic_DNA"/>
</dbReference>
<proteinExistence type="predicted"/>
<dbReference type="AlphaFoldDB" id="X1NYR6"/>
<protein>
    <submittedName>
        <fullName evidence="1">Uncharacterized protein</fullName>
    </submittedName>
</protein>
<comment type="caution">
    <text evidence="1">The sequence shown here is derived from an EMBL/GenBank/DDBJ whole genome shotgun (WGS) entry which is preliminary data.</text>
</comment>
<gene>
    <name evidence="1" type="ORF">S06H3_59426</name>
</gene>